<keyword evidence="2" id="KW-1185">Reference proteome</keyword>
<reference evidence="1" key="1">
    <citation type="submission" date="2022-06" db="EMBL/GenBank/DDBJ databases">
        <title>Fusarium solani species complex genomes reveal bases of compartmentalisation and animal pathogenesis.</title>
        <authorList>
            <person name="Tsai I.J."/>
        </authorList>
    </citation>
    <scope>NUCLEOTIDE SEQUENCE</scope>
    <source>
        <strain evidence="1">Fu6.1</strain>
    </source>
</reference>
<protein>
    <submittedName>
        <fullName evidence="1">Uncharacterized protein</fullName>
    </submittedName>
</protein>
<sequence length="733" mass="81695">MNRPDSLNHSPGSSLPAKQPACRQCRARKVKCDRRTTGCVRCERLDLACSYVPNETAESFGNIRGHDLTQAGIKRRRILRACASCRSAKVKCSGTHPCDRCRSHAQACLFGDGGIPQPDGVIEAIASPVSPPPTDHGSVPSQLTPAGMSSITGDDSIRLFEAEDRDAVRQYLDTYFDKSDIADCVFLHRATTIAEWSQGKLDKTLLKAICAAGLRHRPAHYTERSMAYSWMKQVQNELAGHLGDMSIPKLQALMLAVKFLSSLRFTGDVWVLISIAARVAFTKRLNYERPAMDPVKQECLRRLMWSIYATDKVFSGGIEDLTVCPTQRMHIRLPSSYHNFQLGLPSRSPFLRSKSEADTGLNSLACLMRLYDIRDRVLRYTRRVILDGSSPYHSRGQLRSLDLELASFEESLPEELQLNDNRLMLMCHSDEARAYAMLHTLLFSCRCDLHRFLIPGIRECVSPEAAAQTPREYIDYCQRRCLQSALGSCDLWSKIRHLETSSRLETPTLAVVTYQSVKIIDHLASLLPAHGDDSLPVVKEKLTDALFIVSRIQTGVDWIASCISDIEKLIPRLGARSGSAESPQVQETSVVRPSTDTFHSPPTGNLRLQEKLHRRSKHAYAPDDEEELDPAVNPPESNQEEPPATEDIQSATPIDPSTQGSWPFSLPVDSQDVFSSNQSGSGQPLGYNLMNYDLTNSADVVFGEHDMVFPMDPFDLQLNAYTDANVPHYIGSE</sequence>
<evidence type="ECO:0000313" key="1">
    <source>
        <dbReference type="EMBL" id="KAI8655070.1"/>
    </source>
</evidence>
<accession>A0ACC0QJ91</accession>
<dbReference type="Proteomes" id="UP001065298">
    <property type="component" value="Chromosome 10"/>
</dbReference>
<organism evidence="1 2">
    <name type="scientific">Fusarium keratoplasticum</name>
    <dbReference type="NCBI Taxonomy" id="1328300"/>
    <lineage>
        <taxon>Eukaryota</taxon>
        <taxon>Fungi</taxon>
        <taxon>Dikarya</taxon>
        <taxon>Ascomycota</taxon>
        <taxon>Pezizomycotina</taxon>
        <taxon>Sordariomycetes</taxon>
        <taxon>Hypocreomycetidae</taxon>
        <taxon>Hypocreales</taxon>
        <taxon>Nectriaceae</taxon>
        <taxon>Fusarium</taxon>
        <taxon>Fusarium solani species complex</taxon>
    </lineage>
</organism>
<proteinExistence type="predicted"/>
<comment type="caution">
    <text evidence="1">The sequence shown here is derived from an EMBL/GenBank/DDBJ whole genome shotgun (WGS) entry which is preliminary data.</text>
</comment>
<dbReference type="EMBL" id="CM046512">
    <property type="protein sequence ID" value="KAI8655070.1"/>
    <property type="molecule type" value="Genomic_DNA"/>
</dbReference>
<name>A0ACC0QJ91_9HYPO</name>
<gene>
    <name evidence="1" type="ORF">NCS57_01254600</name>
</gene>
<evidence type="ECO:0000313" key="2">
    <source>
        <dbReference type="Proteomes" id="UP001065298"/>
    </source>
</evidence>